<accession>Q0CRE5</accession>
<feature type="transmembrane region" description="Helical" evidence="1">
    <location>
        <begin position="47"/>
        <end position="70"/>
    </location>
</feature>
<feature type="transmembrane region" description="Helical" evidence="1">
    <location>
        <begin position="115"/>
        <end position="133"/>
    </location>
</feature>
<gene>
    <name evidence="2" type="ORF">ATEG_03739</name>
</gene>
<evidence type="ECO:0000313" key="3">
    <source>
        <dbReference type="Proteomes" id="UP000007963"/>
    </source>
</evidence>
<reference evidence="3" key="1">
    <citation type="submission" date="2005-09" db="EMBL/GenBank/DDBJ databases">
        <title>Annotation of the Aspergillus terreus NIH2624 genome.</title>
        <authorList>
            <person name="Birren B.W."/>
            <person name="Lander E.S."/>
            <person name="Galagan J.E."/>
            <person name="Nusbaum C."/>
            <person name="Devon K."/>
            <person name="Henn M."/>
            <person name="Ma L.-J."/>
            <person name="Jaffe D.B."/>
            <person name="Butler J."/>
            <person name="Alvarez P."/>
            <person name="Gnerre S."/>
            <person name="Grabherr M."/>
            <person name="Kleber M."/>
            <person name="Mauceli E.W."/>
            <person name="Brockman W."/>
            <person name="Rounsley S."/>
            <person name="Young S.K."/>
            <person name="LaButti K."/>
            <person name="Pushparaj V."/>
            <person name="DeCaprio D."/>
            <person name="Crawford M."/>
            <person name="Koehrsen M."/>
            <person name="Engels R."/>
            <person name="Montgomery P."/>
            <person name="Pearson M."/>
            <person name="Howarth C."/>
            <person name="Larson L."/>
            <person name="Luoma S."/>
            <person name="White J."/>
            <person name="Alvarado L."/>
            <person name="Kodira C.D."/>
            <person name="Zeng Q."/>
            <person name="Oleary S."/>
            <person name="Yandava C."/>
            <person name="Denning D.W."/>
            <person name="Nierman W.C."/>
            <person name="Milne T."/>
            <person name="Madden K."/>
        </authorList>
    </citation>
    <scope>NUCLEOTIDE SEQUENCE [LARGE SCALE GENOMIC DNA]</scope>
    <source>
        <strain evidence="3">NIH 2624 / FGSC A1156</strain>
    </source>
</reference>
<dbReference type="eggNOG" id="ENOG502THBH">
    <property type="taxonomic scope" value="Eukaryota"/>
</dbReference>
<proteinExistence type="predicted"/>
<keyword evidence="1" id="KW-0812">Transmembrane</keyword>
<feature type="transmembrane region" description="Helical" evidence="1">
    <location>
        <begin position="184"/>
        <end position="206"/>
    </location>
</feature>
<evidence type="ECO:0000256" key="1">
    <source>
        <dbReference type="SAM" id="Phobius"/>
    </source>
</evidence>
<dbReference type="Proteomes" id="UP000007963">
    <property type="component" value="Unassembled WGS sequence"/>
</dbReference>
<dbReference type="HOGENOM" id="CLU_1277386_0_0_1"/>
<name>Q0CRE5_ASPTN</name>
<dbReference type="GeneID" id="4318734"/>
<dbReference type="AlphaFoldDB" id="Q0CRE5"/>
<protein>
    <submittedName>
        <fullName evidence="2">Uncharacterized protein</fullName>
    </submittedName>
</protein>
<dbReference type="EMBL" id="CH476598">
    <property type="protein sequence ID" value="EAU35541.1"/>
    <property type="molecule type" value="Genomic_DNA"/>
</dbReference>
<dbReference type="RefSeq" id="XP_001212917.1">
    <property type="nucleotide sequence ID" value="XM_001212917.1"/>
</dbReference>
<sequence length="216" mass="23428">MAAIKPNKKSYTDLSTVLILLSTFAGAVTLQTQFALPESCNGSRVRTLMAFASQFFLMCPISVFSIFVALHNRDDGVIIETGKHEFLQFQFAVTGFMIVVGFLLLNVAVQYAGGYYVGSAGLALTATFVLMAVSCSIEDHLPPPAGANAAQNLQQGQRQDEPQLSLSQFLGLRKSSLLIPKGRLVLRWVIVGLVVLEVTLCVRVHMRSAGQMVVSM</sequence>
<organism evidence="2 3">
    <name type="scientific">Aspergillus terreus (strain NIH 2624 / FGSC A1156)</name>
    <dbReference type="NCBI Taxonomy" id="341663"/>
    <lineage>
        <taxon>Eukaryota</taxon>
        <taxon>Fungi</taxon>
        <taxon>Dikarya</taxon>
        <taxon>Ascomycota</taxon>
        <taxon>Pezizomycotina</taxon>
        <taxon>Eurotiomycetes</taxon>
        <taxon>Eurotiomycetidae</taxon>
        <taxon>Eurotiales</taxon>
        <taxon>Aspergillaceae</taxon>
        <taxon>Aspergillus</taxon>
        <taxon>Aspergillus subgen. Circumdati</taxon>
    </lineage>
</organism>
<feature type="transmembrane region" description="Helical" evidence="1">
    <location>
        <begin position="91"/>
        <end position="109"/>
    </location>
</feature>
<keyword evidence="1" id="KW-1133">Transmembrane helix</keyword>
<dbReference type="VEuPathDB" id="FungiDB:ATEG_03739"/>
<keyword evidence="1" id="KW-0472">Membrane</keyword>
<dbReference type="OrthoDB" id="5127974at2759"/>
<evidence type="ECO:0000313" key="2">
    <source>
        <dbReference type="EMBL" id="EAU35541.1"/>
    </source>
</evidence>